<accession>A0A1B1URM1</accession>
<dbReference type="EMBL" id="CP016428">
    <property type="protein sequence ID" value="ANW05393.1"/>
    <property type="molecule type" value="Genomic_DNA"/>
</dbReference>
<sequence>MSSRELVETCLSRIADPVGEGTRTFIRVWEKQARRAAQAQDDLLRAGYASSLLAGIPVSIKDLFDVEGEVTLAGTRALDDCPPAAADAPIVKRLKAAGAVLVGRTNMTQFAFSAVGINPCFGTPGNPWDRDRIPGGSSSGAAVSVADGMAIAAIGSDTVGSIRVPAALCGVVGFKPTQGAVSREGAVPLSTTLDTVGPLARTVHDCALVHAAIAGEIQTMPKGASVSGLRLAVPTDVVLEGLDADVSQTFQRACTMMSSAGAALRELPTGVFSDIRSENLNATIQSVEALAWHRDLLARRRPDYDPNVRKRVERGAQFSAVDYVRALGRRTELMAKFDAVTAPFDALILPTVSIIAPSMDECRRDEDSIRAQLIRNPSLFNLLDRPSISIPMHRPGEPPTGLTIVGERYEDCRLLAIASAVEELFISRSPDLLWR</sequence>
<dbReference type="InterPro" id="IPR023631">
    <property type="entry name" value="Amidase_dom"/>
</dbReference>
<evidence type="ECO:0000313" key="2">
    <source>
        <dbReference type="EMBL" id="ANW05393.1"/>
    </source>
</evidence>
<dbReference type="Pfam" id="PF01425">
    <property type="entry name" value="Amidase"/>
    <property type="match status" value="1"/>
</dbReference>
<feature type="domain" description="Amidase" evidence="1">
    <location>
        <begin position="5"/>
        <end position="415"/>
    </location>
</feature>
<dbReference type="OrthoDB" id="9811471at2"/>
<dbReference type="InterPro" id="IPR000120">
    <property type="entry name" value="Amidase"/>
</dbReference>
<name>A0A1B1URM1_9BRAD</name>
<proteinExistence type="predicted"/>
<dbReference type="PANTHER" id="PTHR11895:SF176">
    <property type="entry name" value="AMIDASE AMID-RELATED"/>
    <property type="match status" value="1"/>
</dbReference>
<dbReference type="PANTHER" id="PTHR11895">
    <property type="entry name" value="TRANSAMIDASE"/>
    <property type="match status" value="1"/>
</dbReference>
<dbReference type="SUPFAM" id="SSF75304">
    <property type="entry name" value="Amidase signature (AS) enzymes"/>
    <property type="match status" value="1"/>
</dbReference>
<dbReference type="InterPro" id="IPR036928">
    <property type="entry name" value="AS_sf"/>
</dbReference>
<dbReference type="KEGG" id="bic:LMTR13_08210"/>
<protein>
    <recommendedName>
        <fullName evidence="1">Amidase domain-containing protein</fullName>
    </recommendedName>
</protein>
<evidence type="ECO:0000313" key="3">
    <source>
        <dbReference type="Proteomes" id="UP000092839"/>
    </source>
</evidence>
<dbReference type="STRING" id="1274631.LMTR13_08210"/>
<keyword evidence="3" id="KW-1185">Reference proteome</keyword>
<gene>
    <name evidence="2" type="ORF">LMTR13_08210</name>
</gene>
<evidence type="ECO:0000259" key="1">
    <source>
        <dbReference type="Pfam" id="PF01425"/>
    </source>
</evidence>
<reference evidence="2 3" key="1">
    <citation type="submission" date="2016-07" db="EMBL/GenBank/DDBJ databases">
        <title>Complete genome sequence of Bradyrhizobium icense LMTR 13T, a potential inoculant strain isolated from lima bean (Phaseolus lunatus) in Peru.</title>
        <authorList>
            <person name="Ormeno-Orrillo E."/>
            <person name="Duran D."/>
            <person name="Rogel M.A."/>
            <person name="Rey L."/>
            <person name="Imperial J."/>
            <person name="Ruiz-Argueso T."/>
            <person name="Martinez-Romero E."/>
        </authorList>
    </citation>
    <scope>NUCLEOTIDE SEQUENCE [LARGE SCALE GENOMIC DNA]</scope>
    <source>
        <strain evidence="2 3">LMTR 13</strain>
    </source>
</reference>
<dbReference type="Gene3D" id="3.90.1300.10">
    <property type="entry name" value="Amidase signature (AS) domain"/>
    <property type="match status" value="1"/>
</dbReference>
<dbReference type="NCBIfam" id="NF005460">
    <property type="entry name" value="PRK07056.1"/>
    <property type="match status" value="1"/>
</dbReference>
<organism evidence="2 3">
    <name type="scientific">Bradyrhizobium icense</name>
    <dbReference type="NCBI Taxonomy" id="1274631"/>
    <lineage>
        <taxon>Bacteria</taxon>
        <taxon>Pseudomonadati</taxon>
        <taxon>Pseudomonadota</taxon>
        <taxon>Alphaproteobacteria</taxon>
        <taxon>Hyphomicrobiales</taxon>
        <taxon>Nitrobacteraceae</taxon>
        <taxon>Bradyrhizobium</taxon>
    </lineage>
</organism>
<dbReference type="GO" id="GO:0003824">
    <property type="term" value="F:catalytic activity"/>
    <property type="evidence" value="ECO:0007669"/>
    <property type="project" value="InterPro"/>
</dbReference>
<dbReference type="Proteomes" id="UP000092839">
    <property type="component" value="Chromosome"/>
</dbReference>
<dbReference type="AlphaFoldDB" id="A0A1B1URM1"/>